<gene>
    <name evidence="2" type="ORF">H4683_004122</name>
</gene>
<accession>A0A927R565</accession>
<reference evidence="2" key="1">
    <citation type="submission" date="2020-10" db="EMBL/GenBank/DDBJ databases">
        <title>Genomic Encyclopedia of Type Strains, Phase IV (KMG-IV): sequencing the most valuable type-strain genomes for metagenomic binning, comparative biology and taxonomic classification.</title>
        <authorList>
            <person name="Goeker M."/>
        </authorList>
    </citation>
    <scope>NUCLEOTIDE SEQUENCE</scope>
    <source>
        <strain evidence="2">DSM 13886</strain>
    </source>
</reference>
<name>A0A927R565_9BACL</name>
<dbReference type="EMBL" id="JADBEL010000043">
    <property type="protein sequence ID" value="MBE1556996.1"/>
    <property type="molecule type" value="Genomic_DNA"/>
</dbReference>
<dbReference type="RefSeq" id="WP_192600582.1">
    <property type="nucleotide sequence ID" value="NZ_JADBEL010000043.1"/>
</dbReference>
<evidence type="ECO:0000256" key="1">
    <source>
        <dbReference type="SAM" id="MobiDB-lite"/>
    </source>
</evidence>
<keyword evidence="3" id="KW-1185">Reference proteome</keyword>
<dbReference type="Proteomes" id="UP000658225">
    <property type="component" value="Unassembled WGS sequence"/>
</dbReference>
<evidence type="ECO:0000313" key="2">
    <source>
        <dbReference type="EMBL" id="MBE1556996.1"/>
    </source>
</evidence>
<evidence type="ECO:0000313" key="3">
    <source>
        <dbReference type="Proteomes" id="UP000658225"/>
    </source>
</evidence>
<feature type="compositionally biased region" description="Basic residues" evidence="1">
    <location>
        <begin position="131"/>
        <end position="152"/>
    </location>
</feature>
<dbReference type="AlphaFoldDB" id="A0A927R565"/>
<feature type="region of interest" description="Disordered" evidence="1">
    <location>
        <begin position="130"/>
        <end position="159"/>
    </location>
</feature>
<organism evidence="2 3">
    <name type="scientific">Sporosarcina limicola</name>
    <dbReference type="NCBI Taxonomy" id="34101"/>
    <lineage>
        <taxon>Bacteria</taxon>
        <taxon>Bacillati</taxon>
        <taxon>Bacillota</taxon>
        <taxon>Bacilli</taxon>
        <taxon>Bacillales</taxon>
        <taxon>Caryophanaceae</taxon>
        <taxon>Sporosarcina</taxon>
    </lineage>
</organism>
<protein>
    <submittedName>
        <fullName evidence="2">Uncharacterized protein</fullName>
    </submittedName>
</protein>
<comment type="caution">
    <text evidence="2">The sequence shown here is derived from an EMBL/GenBank/DDBJ whole genome shotgun (WGS) entry which is preliminary data.</text>
</comment>
<proteinExistence type="predicted"/>
<sequence length="178" mass="20439">MKPLVVSHEVYQMFVLEKLQKHFSGGFLTLVNNDWPVITKLWVTDLSEITTMLKDTYGERGPAPRDPTSMLRSFLLLLLTNPTMSITKWVDQLYRVPLYAILSGFEPGDIPGVGTFYDFFNRSWGSEKKNVTHKIKSKNTRKRKPKKGKKGGKSPTATPGRVKRLVQLLVMFLWYALF</sequence>